<dbReference type="WBParaSite" id="SRAE_2000277000.1">
    <property type="protein sequence ID" value="SRAE_2000277000.1"/>
    <property type="gene ID" value="WBGene00262984"/>
</dbReference>
<evidence type="ECO:0000256" key="1">
    <source>
        <dbReference type="PROSITE-ProRule" id="PRU10141"/>
    </source>
</evidence>
<dbReference type="STRING" id="34506.A0A090LED7"/>
<proteinExistence type="predicted"/>
<dbReference type="GO" id="GO:0004672">
    <property type="term" value="F:protein kinase activity"/>
    <property type="evidence" value="ECO:0007669"/>
    <property type="project" value="InterPro"/>
</dbReference>
<dbReference type="GO" id="GO:0005524">
    <property type="term" value="F:ATP binding"/>
    <property type="evidence" value="ECO:0007669"/>
    <property type="project" value="UniProtKB-UniRule"/>
</dbReference>
<dbReference type="Pfam" id="PF00069">
    <property type="entry name" value="Pkinase"/>
    <property type="match status" value="1"/>
</dbReference>
<evidence type="ECO:0000313" key="4">
    <source>
        <dbReference type="Proteomes" id="UP000035682"/>
    </source>
</evidence>
<evidence type="ECO:0000313" key="5">
    <source>
        <dbReference type="WBParaSite" id="SRAE_2000277000.1"/>
    </source>
</evidence>
<feature type="binding site" evidence="1">
    <location>
        <position position="64"/>
    </location>
    <ligand>
        <name>ATP</name>
        <dbReference type="ChEBI" id="CHEBI:30616"/>
    </ligand>
</feature>
<dbReference type="OrthoDB" id="5872528at2759"/>
<keyword evidence="1" id="KW-0067">ATP-binding</keyword>
<feature type="domain" description="Protein kinase" evidence="2">
    <location>
        <begin position="35"/>
        <end position="323"/>
    </location>
</feature>
<dbReference type="Proteomes" id="UP000035682">
    <property type="component" value="Unplaced"/>
</dbReference>
<dbReference type="GeneID" id="36380477"/>
<dbReference type="PROSITE" id="PS00107">
    <property type="entry name" value="PROTEIN_KINASE_ATP"/>
    <property type="match status" value="1"/>
</dbReference>
<evidence type="ECO:0000259" key="2">
    <source>
        <dbReference type="PROSITE" id="PS50011"/>
    </source>
</evidence>
<dbReference type="InterPro" id="IPR011009">
    <property type="entry name" value="Kinase-like_dom_sf"/>
</dbReference>
<reference evidence="5" key="2">
    <citation type="submission" date="2020-12" db="UniProtKB">
        <authorList>
            <consortium name="WormBaseParasite"/>
        </authorList>
    </citation>
    <scope>IDENTIFICATION</scope>
</reference>
<dbReference type="CTD" id="36380477"/>
<accession>A0A090LED7</accession>
<protein>
    <submittedName>
        <fullName evidence="3">Protein kinase domain and Serine/threonine-/dual specificity protein kinase, catalytic domain and Protein kinase-like domain-containing protein</fullName>
    </submittedName>
</protein>
<keyword evidence="4" id="KW-1185">Reference proteome</keyword>
<dbReference type="OMA" id="TPREKCK"/>
<keyword evidence="1" id="KW-0547">Nucleotide-binding</keyword>
<dbReference type="PROSITE" id="PS50011">
    <property type="entry name" value="PROTEIN_KINASE_DOM"/>
    <property type="match status" value="1"/>
</dbReference>
<dbReference type="SUPFAM" id="SSF56112">
    <property type="entry name" value="Protein kinase-like (PK-like)"/>
    <property type="match status" value="1"/>
</dbReference>
<dbReference type="InterPro" id="IPR017441">
    <property type="entry name" value="Protein_kinase_ATP_BS"/>
</dbReference>
<dbReference type="AlphaFoldDB" id="A0A090LED7"/>
<reference evidence="3 4" key="1">
    <citation type="submission" date="2014-09" db="EMBL/GenBank/DDBJ databases">
        <authorList>
            <person name="Martin A.A."/>
        </authorList>
    </citation>
    <scope>NUCLEOTIDE SEQUENCE</scope>
    <source>
        <strain evidence="4">ED321</strain>
        <strain evidence="3">ED321 Heterogonic</strain>
    </source>
</reference>
<dbReference type="InterPro" id="IPR000719">
    <property type="entry name" value="Prot_kinase_dom"/>
</dbReference>
<organism evidence="3">
    <name type="scientific">Strongyloides ratti</name>
    <name type="common">Parasitic roundworm</name>
    <dbReference type="NCBI Taxonomy" id="34506"/>
    <lineage>
        <taxon>Eukaryota</taxon>
        <taxon>Metazoa</taxon>
        <taxon>Ecdysozoa</taxon>
        <taxon>Nematoda</taxon>
        <taxon>Chromadorea</taxon>
        <taxon>Rhabditida</taxon>
        <taxon>Tylenchina</taxon>
        <taxon>Panagrolaimomorpha</taxon>
        <taxon>Strongyloidoidea</taxon>
        <taxon>Strongyloididae</taxon>
        <taxon>Strongyloides</taxon>
    </lineage>
</organism>
<gene>
    <name evidence="3 5 6" type="ORF">SRAE_2000277000</name>
</gene>
<dbReference type="EMBL" id="LN609529">
    <property type="protein sequence ID" value="CEF68112.1"/>
    <property type="molecule type" value="Genomic_DNA"/>
</dbReference>
<dbReference type="InterPro" id="IPR050235">
    <property type="entry name" value="CK1_Ser-Thr_kinase"/>
</dbReference>
<dbReference type="WormBase" id="SRAE_2000277000">
    <property type="protein sequence ID" value="SRP10898"/>
    <property type="gene ID" value="WBGene00262984"/>
</dbReference>
<keyword evidence="3" id="KW-0808">Transferase</keyword>
<dbReference type="SMART" id="SM00220">
    <property type="entry name" value="S_TKc"/>
    <property type="match status" value="1"/>
</dbReference>
<dbReference type="RefSeq" id="XP_024507312.1">
    <property type="nucleotide sequence ID" value="XM_024653879.1"/>
</dbReference>
<keyword evidence="3" id="KW-0418">Kinase</keyword>
<sequence length="323" mass="38216">MTLDVQTKKTTVVNFSEFNSDINIKEVIQTKKANYLIEELLGEGGYGTVYCVLNTKDNQRYAMKTEKKQSDKKCPKLKMEVKVLKDLENVKRERSHFVKMYDRCRKKNYFLIVMDLVGKNILDLRNKSSRKIFSESTNFNIAIQCLEALEDLHKFNYIHRDVKPANFAIGIEKNNDIIYVLDFGLARYILNHKKELKTPREKCKFKGTIRYAPLATHKGLDNGKKDDVEAWVYMIAESLLPFGLTWGRTKRITDVYEMKIKSRNVEKFLFPYESSQKFNQFLKYIDTLTYADKVDYMYFYETIKEEAKKHNIDLNQPFDWIKK</sequence>
<name>A0A090LED7_STRRB</name>
<dbReference type="Gene3D" id="1.10.510.10">
    <property type="entry name" value="Transferase(Phosphotransferase) domain 1"/>
    <property type="match status" value="1"/>
</dbReference>
<dbReference type="PANTHER" id="PTHR11909">
    <property type="entry name" value="CASEIN KINASE-RELATED"/>
    <property type="match status" value="1"/>
</dbReference>
<evidence type="ECO:0000313" key="6">
    <source>
        <dbReference type="WormBase" id="SRAE_2000277000"/>
    </source>
</evidence>
<evidence type="ECO:0000313" key="3">
    <source>
        <dbReference type="EMBL" id="CEF68112.1"/>
    </source>
</evidence>